<accession>A0A9W6KTD0</accession>
<feature type="transmembrane region" description="Helical" evidence="1">
    <location>
        <begin position="175"/>
        <end position="193"/>
    </location>
</feature>
<name>A0A9W6KTD0_9ACTN</name>
<feature type="transmembrane region" description="Helical" evidence="1">
    <location>
        <begin position="6"/>
        <end position="30"/>
    </location>
</feature>
<dbReference type="InterPro" id="IPR025450">
    <property type="entry name" value="YndJ-like"/>
</dbReference>
<reference evidence="2" key="1">
    <citation type="journal article" date="2014" name="Int. J. Syst. Evol. Microbiol.">
        <title>Complete genome sequence of Corynebacterium casei LMG S-19264T (=DSM 44701T), isolated from a smear-ripened cheese.</title>
        <authorList>
            <consortium name="US DOE Joint Genome Institute (JGI-PGF)"/>
            <person name="Walter F."/>
            <person name="Albersmeier A."/>
            <person name="Kalinowski J."/>
            <person name="Ruckert C."/>
        </authorList>
    </citation>
    <scope>NUCLEOTIDE SEQUENCE</scope>
    <source>
        <strain evidence="2">VKM Ac-1321</strain>
    </source>
</reference>
<organism evidence="2 3">
    <name type="scientific">Dactylosporangium matsuzakiense</name>
    <dbReference type="NCBI Taxonomy" id="53360"/>
    <lineage>
        <taxon>Bacteria</taxon>
        <taxon>Bacillati</taxon>
        <taxon>Actinomycetota</taxon>
        <taxon>Actinomycetes</taxon>
        <taxon>Micromonosporales</taxon>
        <taxon>Micromonosporaceae</taxon>
        <taxon>Dactylosporangium</taxon>
    </lineage>
</organism>
<feature type="transmembrane region" description="Helical" evidence="1">
    <location>
        <begin position="261"/>
        <end position="284"/>
    </location>
</feature>
<protein>
    <recommendedName>
        <fullName evidence="4">YndJ-like protein</fullName>
    </recommendedName>
</protein>
<comment type="caution">
    <text evidence="2">The sequence shown here is derived from an EMBL/GenBank/DDBJ whole genome shotgun (WGS) entry which is preliminary data.</text>
</comment>
<keyword evidence="1" id="KW-0472">Membrane</keyword>
<evidence type="ECO:0000256" key="1">
    <source>
        <dbReference type="SAM" id="Phobius"/>
    </source>
</evidence>
<feature type="transmembrane region" description="Helical" evidence="1">
    <location>
        <begin position="105"/>
        <end position="129"/>
    </location>
</feature>
<dbReference type="Pfam" id="PF14158">
    <property type="entry name" value="YndJ"/>
    <property type="match status" value="1"/>
</dbReference>
<evidence type="ECO:0000313" key="2">
    <source>
        <dbReference type="EMBL" id="GLL06171.1"/>
    </source>
</evidence>
<dbReference type="AlphaFoldDB" id="A0A9W6KTD0"/>
<dbReference type="Proteomes" id="UP001143480">
    <property type="component" value="Unassembled WGS sequence"/>
</dbReference>
<feature type="transmembrane region" description="Helical" evidence="1">
    <location>
        <begin position="65"/>
        <end position="85"/>
    </location>
</feature>
<keyword evidence="3" id="KW-1185">Reference proteome</keyword>
<evidence type="ECO:0008006" key="4">
    <source>
        <dbReference type="Google" id="ProtNLM"/>
    </source>
</evidence>
<feature type="transmembrane region" description="Helical" evidence="1">
    <location>
        <begin position="149"/>
        <end position="168"/>
    </location>
</feature>
<gene>
    <name evidence="2" type="ORF">GCM10017581_079190</name>
</gene>
<evidence type="ECO:0000313" key="3">
    <source>
        <dbReference type="Proteomes" id="UP001143480"/>
    </source>
</evidence>
<feature type="transmembrane region" description="Helical" evidence="1">
    <location>
        <begin position="229"/>
        <end position="249"/>
    </location>
</feature>
<keyword evidence="1" id="KW-1133">Transmembrane helix</keyword>
<sequence>MGLAAWARLLVAALVGLGMLVVVPLGLGLIAGGDGWPLRRRWVWFAGAVPGAVSLWLSRGPLATVLAAAYLAVALVLAAGAPRWLVRGTFTNASVASAVPGWRGWLARGDLAVATALVTPAIAGAALVAERAGLRLFGFRLDTLALTEAHFHYAGFAAALVAGLVAGGGGRAGRAAALAVPGGTLIVLAGFFLGKWVEFAGAAVLTAGMWLAAWAARCSARGGDRAARLPLTVSGVVLAATMLLALDWAAGHVMPVPHLSLTWMAATHGVANALGFALCTLLAWRRLRSTGPRPRAAGPVAPGFRSAGAEAGAPRGPLGLDVDRAAGEAVVLDERALDQAAGFALARDVGGSGAGGGNGEVVDGVLENP</sequence>
<proteinExistence type="predicted"/>
<feature type="transmembrane region" description="Helical" evidence="1">
    <location>
        <begin position="199"/>
        <end position="217"/>
    </location>
</feature>
<reference evidence="2" key="2">
    <citation type="submission" date="2023-01" db="EMBL/GenBank/DDBJ databases">
        <authorList>
            <person name="Sun Q."/>
            <person name="Evtushenko L."/>
        </authorList>
    </citation>
    <scope>NUCLEOTIDE SEQUENCE</scope>
    <source>
        <strain evidence="2">VKM Ac-1321</strain>
    </source>
</reference>
<dbReference type="EMBL" id="BSFP01000068">
    <property type="protein sequence ID" value="GLL06171.1"/>
    <property type="molecule type" value="Genomic_DNA"/>
</dbReference>
<keyword evidence="1" id="KW-0812">Transmembrane</keyword>